<comment type="caution">
    <text evidence="1">The sequence shown here is derived from an EMBL/GenBank/DDBJ whole genome shotgun (WGS) entry which is preliminary data.</text>
</comment>
<protein>
    <submittedName>
        <fullName evidence="1">Uncharacterized protein</fullName>
    </submittedName>
</protein>
<organism evidence="1 2">
    <name type="scientific">Cuscuta epithymum</name>
    <dbReference type="NCBI Taxonomy" id="186058"/>
    <lineage>
        <taxon>Eukaryota</taxon>
        <taxon>Viridiplantae</taxon>
        <taxon>Streptophyta</taxon>
        <taxon>Embryophyta</taxon>
        <taxon>Tracheophyta</taxon>
        <taxon>Spermatophyta</taxon>
        <taxon>Magnoliopsida</taxon>
        <taxon>eudicotyledons</taxon>
        <taxon>Gunneridae</taxon>
        <taxon>Pentapetalae</taxon>
        <taxon>asterids</taxon>
        <taxon>lamiids</taxon>
        <taxon>Solanales</taxon>
        <taxon>Convolvulaceae</taxon>
        <taxon>Cuscuteae</taxon>
        <taxon>Cuscuta</taxon>
        <taxon>Cuscuta subgen. Cuscuta</taxon>
    </lineage>
</organism>
<sequence>MMSSGYQHPSPSHSSLSNASVTCLGCNGVCMMSNSWRDEQHPSFLNFVSSFLHENSFRLNFVPITPDIIINCGGLSIAFIFLTNWDSMKTESFFCRVKKLKEQFANFYVVVTLPTKEQNDCFNCSYFKYNMELGKPTFIPVRDLEMGWEKIVKIAHARGVCKKQHAVEMMKAEKEKSVQSMDAYLRVVTSIPGIDKHDANAVKQKQKQTFLSIGYPSPVFPEIMRSKHTLQALAWLKQAIGSIEAIAKASKECILENTDLSVDKAERISLFFRDPKYFLRPKIG</sequence>
<dbReference type="EMBL" id="CAMAPF010000260">
    <property type="protein sequence ID" value="CAH9115921.1"/>
    <property type="molecule type" value="Genomic_DNA"/>
</dbReference>
<dbReference type="PANTHER" id="PTHR37394:SF1">
    <property type="entry name" value="PROTEIN PARTING DANCERS"/>
    <property type="match status" value="1"/>
</dbReference>
<dbReference type="PANTHER" id="PTHR37394">
    <property type="entry name" value="PROTEIN PARTING DANCERS"/>
    <property type="match status" value="1"/>
</dbReference>
<evidence type="ECO:0000313" key="1">
    <source>
        <dbReference type="EMBL" id="CAH9115921.1"/>
    </source>
</evidence>
<proteinExistence type="predicted"/>
<dbReference type="GO" id="GO:0000712">
    <property type="term" value="P:resolution of meiotic recombination intermediates"/>
    <property type="evidence" value="ECO:0007669"/>
    <property type="project" value="InterPro"/>
</dbReference>
<reference evidence="1" key="1">
    <citation type="submission" date="2022-07" db="EMBL/GenBank/DDBJ databases">
        <authorList>
            <person name="Macas J."/>
            <person name="Novak P."/>
            <person name="Neumann P."/>
        </authorList>
    </citation>
    <scope>NUCLEOTIDE SEQUENCE</scope>
</reference>
<dbReference type="InterPro" id="IPR039172">
    <property type="entry name" value="PTD"/>
</dbReference>
<keyword evidence="2" id="KW-1185">Reference proteome</keyword>
<evidence type="ECO:0000313" key="2">
    <source>
        <dbReference type="Proteomes" id="UP001152523"/>
    </source>
</evidence>
<accession>A0AAV0E6E7</accession>
<name>A0AAV0E6E7_9ASTE</name>
<dbReference type="Proteomes" id="UP001152523">
    <property type="component" value="Unassembled WGS sequence"/>
</dbReference>
<dbReference type="AlphaFoldDB" id="A0AAV0E6E7"/>
<gene>
    <name evidence="1" type="ORF">CEPIT_LOCUS21320</name>
</gene>